<reference evidence="1 2" key="1">
    <citation type="journal article" date="2009" name="Nat. Genet.">
        <title>The genome of the cucumber, Cucumis sativus L.</title>
        <authorList>
            <person name="Huang S."/>
            <person name="Li R."/>
            <person name="Zhang Z."/>
            <person name="Li L."/>
            <person name="Gu X."/>
            <person name="Fan W."/>
            <person name="Lucas W.J."/>
            <person name="Wang X."/>
            <person name="Xie B."/>
            <person name="Ni P."/>
            <person name="Ren Y."/>
            <person name="Zhu H."/>
            <person name="Li J."/>
            <person name="Lin K."/>
            <person name="Jin W."/>
            <person name="Fei Z."/>
            <person name="Li G."/>
            <person name="Staub J."/>
            <person name="Kilian A."/>
            <person name="van der Vossen E.A."/>
            <person name="Wu Y."/>
            <person name="Guo J."/>
            <person name="He J."/>
            <person name="Jia Z."/>
            <person name="Ren Y."/>
            <person name="Tian G."/>
            <person name="Lu Y."/>
            <person name="Ruan J."/>
            <person name="Qian W."/>
            <person name="Wang M."/>
            <person name="Huang Q."/>
            <person name="Li B."/>
            <person name="Xuan Z."/>
            <person name="Cao J."/>
            <person name="Asan"/>
            <person name="Wu Z."/>
            <person name="Zhang J."/>
            <person name="Cai Q."/>
            <person name="Bai Y."/>
            <person name="Zhao B."/>
            <person name="Han Y."/>
            <person name="Li Y."/>
            <person name="Li X."/>
            <person name="Wang S."/>
            <person name="Shi Q."/>
            <person name="Liu S."/>
            <person name="Cho W.K."/>
            <person name="Kim J.Y."/>
            <person name="Xu Y."/>
            <person name="Heller-Uszynska K."/>
            <person name="Miao H."/>
            <person name="Cheng Z."/>
            <person name="Zhang S."/>
            <person name="Wu J."/>
            <person name="Yang Y."/>
            <person name="Kang H."/>
            <person name="Li M."/>
            <person name="Liang H."/>
            <person name="Ren X."/>
            <person name="Shi Z."/>
            <person name="Wen M."/>
            <person name="Jian M."/>
            <person name="Yang H."/>
            <person name="Zhang G."/>
            <person name="Yang Z."/>
            <person name="Chen R."/>
            <person name="Liu S."/>
            <person name="Li J."/>
            <person name="Ma L."/>
            <person name="Liu H."/>
            <person name="Zhou Y."/>
            <person name="Zhao J."/>
            <person name="Fang X."/>
            <person name="Li G."/>
            <person name="Fang L."/>
            <person name="Li Y."/>
            <person name="Liu D."/>
            <person name="Zheng H."/>
            <person name="Zhang Y."/>
            <person name="Qin N."/>
            <person name="Li Z."/>
            <person name="Yang G."/>
            <person name="Yang S."/>
            <person name="Bolund L."/>
            <person name="Kristiansen K."/>
            <person name="Zheng H."/>
            <person name="Li S."/>
            <person name="Zhang X."/>
            <person name="Yang H."/>
            <person name="Wang J."/>
            <person name="Sun R."/>
            <person name="Zhang B."/>
            <person name="Jiang S."/>
            <person name="Wang J."/>
            <person name="Du Y."/>
            <person name="Li S."/>
        </authorList>
    </citation>
    <scope>NUCLEOTIDE SEQUENCE [LARGE SCALE GENOMIC DNA]</scope>
    <source>
        <strain evidence="2">cv. 9930</strain>
    </source>
</reference>
<dbReference type="AlphaFoldDB" id="A0A0A0LR56"/>
<organism evidence="1 2">
    <name type="scientific">Cucumis sativus</name>
    <name type="common">Cucumber</name>
    <dbReference type="NCBI Taxonomy" id="3659"/>
    <lineage>
        <taxon>Eukaryota</taxon>
        <taxon>Viridiplantae</taxon>
        <taxon>Streptophyta</taxon>
        <taxon>Embryophyta</taxon>
        <taxon>Tracheophyta</taxon>
        <taxon>Spermatophyta</taxon>
        <taxon>Magnoliopsida</taxon>
        <taxon>eudicotyledons</taxon>
        <taxon>Gunneridae</taxon>
        <taxon>Pentapetalae</taxon>
        <taxon>rosids</taxon>
        <taxon>fabids</taxon>
        <taxon>Cucurbitales</taxon>
        <taxon>Cucurbitaceae</taxon>
        <taxon>Benincaseae</taxon>
        <taxon>Cucumis</taxon>
    </lineage>
</organism>
<dbReference type="EMBL" id="CM002923">
    <property type="protein sequence ID" value="KGN63297.1"/>
    <property type="molecule type" value="Genomic_DNA"/>
</dbReference>
<accession>A0A0A0LR56</accession>
<keyword evidence="2" id="KW-1185">Reference proteome</keyword>
<protein>
    <submittedName>
        <fullName evidence="1">Uncharacterized protein</fullName>
    </submittedName>
</protein>
<reference evidence="1 2" key="4">
    <citation type="journal article" date="2011" name="BMC Genomics">
        <title>RNA-Seq improves annotation of protein-coding genes in the cucumber genome.</title>
        <authorList>
            <person name="Li Z."/>
            <person name="Zhang Z."/>
            <person name="Yan P."/>
            <person name="Huang S."/>
            <person name="Fei Z."/>
            <person name="Lin K."/>
        </authorList>
    </citation>
    <scope>NUCLEOTIDE SEQUENCE [LARGE SCALE GENOMIC DNA]</scope>
    <source>
        <strain evidence="2">cv. 9930</strain>
    </source>
</reference>
<name>A0A0A0LR56_CUCSA</name>
<proteinExistence type="predicted"/>
<dbReference type="Proteomes" id="UP000029981">
    <property type="component" value="Chromosome 2"/>
</dbReference>
<evidence type="ECO:0000313" key="2">
    <source>
        <dbReference type="Proteomes" id="UP000029981"/>
    </source>
</evidence>
<reference evidence="1 2" key="3">
    <citation type="journal article" date="2010" name="BMC Genomics">
        <title>Transcriptome sequencing and comparative analysis of cucumber flowers with different sex types.</title>
        <authorList>
            <person name="Guo S."/>
            <person name="Zheng Y."/>
            <person name="Joung J.G."/>
            <person name="Liu S."/>
            <person name="Zhang Z."/>
            <person name="Crasta O.R."/>
            <person name="Sobral B.W."/>
            <person name="Xu Y."/>
            <person name="Huang S."/>
            <person name="Fei Z."/>
        </authorList>
    </citation>
    <scope>NUCLEOTIDE SEQUENCE [LARGE SCALE GENOMIC DNA]</scope>
    <source>
        <strain evidence="2">cv. 9930</strain>
    </source>
</reference>
<gene>
    <name evidence="1" type="ORF">Csa_2G425745</name>
</gene>
<evidence type="ECO:0000313" key="1">
    <source>
        <dbReference type="EMBL" id="KGN63297.1"/>
    </source>
</evidence>
<sequence>MIFFSRPVGSIQFHNGIKSPGLVAPAYNITLFTTSLNFSACPSSNTSSPKYLFPPTILMTILDVKSNNIGSSSTAENNSNSSTELRLHNLCNNRFTSSCLIHENELSLLVEKISQVLMRRRRRQSSPYGATASTVKLYDRCFPVFKNGRFARMMSFFVKHSRTAEGDDITTTRWEPNRREKTWPYFFERL</sequence>
<dbReference type="Gramene" id="KGN63297">
    <property type="protein sequence ID" value="KGN63297"/>
    <property type="gene ID" value="Csa_2G425745"/>
</dbReference>
<reference evidence="1 2" key="2">
    <citation type="journal article" date="2009" name="PLoS ONE">
        <title>An integrated genetic and cytogenetic map of the cucumber genome.</title>
        <authorList>
            <person name="Ren Y."/>
            <person name="Zhang Z."/>
            <person name="Liu J."/>
            <person name="Staub J.E."/>
            <person name="Han Y."/>
            <person name="Cheng Z."/>
            <person name="Li X."/>
            <person name="Lu J."/>
            <person name="Miao H."/>
            <person name="Kang H."/>
            <person name="Xie B."/>
            <person name="Gu X."/>
            <person name="Wang X."/>
            <person name="Du Y."/>
            <person name="Jin W."/>
            <person name="Huang S."/>
        </authorList>
    </citation>
    <scope>NUCLEOTIDE SEQUENCE [LARGE SCALE GENOMIC DNA]</scope>
    <source>
        <strain evidence="2">cv. 9930</strain>
    </source>
</reference>